<protein>
    <recommendedName>
        <fullName evidence="13">Angiotensin-converting enzyme</fullName>
        <ecNumber evidence="13">3.4.-.-</ecNumber>
    </recommendedName>
</protein>
<comment type="similarity">
    <text evidence="1 12 13">Belongs to the peptidase M2 family.</text>
</comment>
<comment type="caution">
    <text evidence="14">The sequence shown here is derived from an EMBL/GenBank/DDBJ whole genome shotgun (WGS) entry which is preliminary data.</text>
</comment>
<feature type="binding site" evidence="8">
    <location>
        <position position="172"/>
    </location>
    <ligand>
        <name>chloride</name>
        <dbReference type="ChEBI" id="CHEBI:17996"/>
        <label>1</label>
    </ligand>
</feature>
<dbReference type="GO" id="GO:0046872">
    <property type="term" value="F:metal ion binding"/>
    <property type="evidence" value="ECO:0007669"/>
    <property type="project" value="UniProtKB-KW"/>
</dbReference>
<feature type="disulfide bond" evidence="10 12">
    <location>
        <begin position="299"/>
        <end position="317"/>
    </location>
</feature>
<evidence type="ECO:0000256" key="13">
    <source>
        <dbReference type="RuleBase" id="RU361144"/>
    </source>
</evidence>
<keyword evidence="13" id="KW-0645">Protease</keyword>
<keyword evidence="3 10" id="KW-1015">Disulfide bond</keyword>
<dbReference type="PANTHER" id="PTHR10514:SF45">
    <property type="entry name" value="ANGIOTENSIN-CONVERTING ENZYME"/>
    <property type="match status" value="1"/>
</dbReference>
<keyword evidence="9 13" id="KW-0862">Zinc</keyword>
<feature type="binding site" evidence="11">
    <location>
        <position position="334"/>
    </location>
    <ligand>
        <name>Zn(2+)</name>
        <dbReference type="ChEBI" id="CHEBI:29105"/>
        <label>2</label>
        <note>catalytic</note>
    </ligand>
</feature>
<feature type="active site" description="Proton donor 2" evidence="7">
    <location>
        <position position="460"/>
    </location>
</feature>
<dbReference type="AlphaFoldDB" id="A0ABD0YWR4"/>
<feature type="binding site" evidence="8">
    <location>
        <position position="469"/>
    </location>
    <ligand>
        <name>chloride</name>
        <dbReference type="ChEBI" id="CHEBI:17996"/>
        <label>1</label>
    </ligand>
</feature>
<sequence length="605" mass="70376">MCYRVTELQWNFATNLTEPNKKRMVDAQGLQTKLERVSWQKAITFSWSLLGDPQAVRQFRLIAAKGRPALPEHRLAELQKIIQEMKDIYNKAKVCPYLPSMSPYCDLSLEPDLTRTMAHSRSFEEQLHAWRSWRDAVGPKVKEKFFRYVDLANEAAKLMGYRDAGEQERALYGVVDLESQVSEVWTSAAPLYRQLHAFVRSRLRKHYAPHRISPTAPIPAHLLGNMWAQNWKNILDLVLPFPGKRRADVTPEMLRQGYTPHRMVQTADEFFTSLGLKPMPVEFWLKSLIERPPDRPVACKASAWDFCNRRDYRIKQCIEVTMEDLLTLHHEMTHIEYYLQYADQPHLFRDGANPAFHEAISDAIGLSVITPRHMHRIGLLNNITDDYETDINFLMEMALDRIAYLPFAYIVDQWRWKVFAEGGLRNSVNSAWWELRVWHQGLIPPVARSENDFDPGAKYHIIADQPYIRYFIGLVLQFQIHEALCRVAGHIGTLHTCDIYRSREAGRLLSEIMSAGNSRPWPEILRMATRGATDKLDARPLLEYFKPLSLWLRVANRDEMIGWVTTDQDTGMTNFLNIIKIVISNNIKYFLPFLNLRENKTYSNV</sequence>
<keyword evidence="9 13" id="KW-0479">Metal-binding</keyword>
<dbReference type="InterPro" id="IPR001548">
    <property type="entry name" value="Peptidase_M2"/>
</dbReference>
<evidence type="ECO:0000256" key="4">
    <source>
        <dbReference type="ARBA" id="ARBA00023180"/>
    </source>
</evidence>
<dbReference type="CDD" id="cd06461">
    <property type="entry name" value="M2_ACE"/>
    <property type="match status" value="1"/>
</dbReference>
<evidence type="ECO:0000256" key="8">
    <source>
        <dbReference type="PIRSR" id="PIRSR601548-2"/>
    </source>
</evidence>
<evidence type="ECO:0000256" key="3">
    <source>
        <dbReference type="ARBA" id="ARBA00023157"/>
    </source>
</evidence>
<dbReference type="EC" id="3.4.-.-" evidence="13"/>
<dbReference type="PANTHER" id="PTHR10514">
    <property type="entry name" value="ANGIOTENSIN-CONVERTING ENZYME"/>
    <property type="match status" value="1"/>
</dbReference>
<feature type="active site" description="Proton acceptor 2" evidence="7">
    <location>
        <position position="331"/>
    </location>
</feature>
<dbReference type="EMBL" id="JBFDAA010000001">
    <property type="protein sequence ID" value="KAL1140400.1"/>
    <property type="molecule type" value="Genomic_DNA"/>
</dbReference>
<accession>A0ABD0YWR4</accession>
<dbReference type="GO" id="GO:0008237">
    <property type="term" value="F:metallopeptidase activity"/>
    <property type="evidence" value="ECO:0007669"/>
    <property type="project" value="UniProtKB-KW"/>
</dbReference>
<evidence type="ECO:0000313" key="14">
    <source>
        <dbReference type="EMBL" id="KAL1140400.1"/>
    </source>
</evidence>
<keyword evidence="13" id="KW-0482">Metalloprotease</keyword>
<feature type="binding site" evidence="9">
    <location>
        <position position="358"/>
    </location>
    <ligand>
        <name>Zn(2+)</name>
        <dbReference type="ChEBI" id="CHEBI:29105"/>
        <label>1</label>
        <note>catalytic</note>
    </ligand>
</feature>
<comment type="cofactor">
    <cofactor evidence="13">
        <name>Zn(2+)</name>
        <dbReference type="ChEBI" id="CHEBI:29105"/>
    </cofactor>
    <text evidence="13">Binds 1 zinc ion per subunit.</text>
</comment>
<dbReference type="Pfam" id="PF01401">
    <property type="entry name" value="Peptidase_M2"/>
    <property type="match status" value="1"/>
</dbReference>
<keyword evidence="4 6" id="KW-0325">Glycoprotein</keyword>
<feature type="binding site" evidence="9">
    <location>
        <position position="334"/>
    </location>
    <ligand>
        <name>Zn(2+)</name>
        <dbReference type="ChEBI" id="CHEBI:29105"/>
        <label>1</label>
        <note>catalytic</note>
    </ligand>
</feature>
<feature type="active site" description="Proton donor 1" evidence="5">
    <location>
        <position position="460"/>
    </location>
</feature>
<feature type="disulfide bond" evidence="10">
    <location>
        <begin position="485"/>
        <end position="497"/>
    </location>
</feature>
<feature type="glycosylation site" description="N-linked (GlcNAc...) asparagine" evidence="6">
    <location>
        <position position="15"/>
    </location>
</feature>
<dbReference type="Proteomes" id="UP001558652">
    <property type="component" value="Unassembled WGS sequence"/>
</dbReference>
<keyword evidence="15" id="KW-1185">Reference proteome</keyword>
<evidence type="ECO:0000256" key="6">
    <source>
        <dbReference type="PIRSR" id="PIRSR601548-10"/>
    </source>
</evidence>
<evidence type="ECO:0000256" key="7">
    <source>
        <dbReference type="PIRSR" id="PIRSR601548-11"/>
    </source>
</evidence>
<dbReference type="PRINTS" id="PR00791">
    <property type="entry name" value="PEPDIPTASEA"/>
</dbReference>
<feature type="disulfide bond" evidence="10">
    <location>
        <begin position="95"/>
        <end position="105"/>
    </location>
</feature>
<feature type="binding site" evidence="11">
    <location>
        <position position="330"/>
    </location>
    <ligand>
        <name>Zn(2+)</name>
        <dbReference type="ChEBI" id="CHEBI:29105"/>
        <label>2</label>
        <note>catalytic</note>
    </ligand>
</feature>
<keyword evidence="2" id="KW-0732">Signal</keyword>
<dbReference type="GO" id="GO:0004180">
    <property type="term" value="F:carboxypeptidase activity"/>
    <property type="evidence" value="ECO:0007669"/>
    <property type="project" value="UniProtKB-KW"/>
</dbReference>
<dbReference type="GO" id="GO:0006508">
    <property type="term" value="P:proteolysis"/>
    <property type="evidence" value="ECO:0007669"/>
    <property type="project" value="UniProtKB-KW"/>
</dbReference>
<evidence type="ECO:0000256" key="10">
    <source>
        <dbReference type="PIRSR" id="PIRSR601548-4"/>
    </source>
</evidence>
<evidence type="ECO:0000256" key="12">
    <source>
        <dbReference type="PROSITE-ProRule" id="PRU01355"/>
    </source>
</evidence>
<comment type="caution">
    <text evidence="12">Lacks conserved residue(s) required for the propagation of feature annotation.</text>
</comment>
<feature type="active site" description="Proton acceptor 1" evidence="5">
    <location>
        <position position="331"/>
    </location>
</feature>
<keyword evidence="13" id="KW-0378">Hydrolase</keyword>
<evidence type="ECO:0000256" key="2">
    <source>
        <dbReference type="ARBA" id="ARBA00022729"/>
    </source>
</evidence>
<proteinExistence type="inferred from homology"/>
<gene>
    <name evidence="14" type="ORF">AAG570_000332</name>
</gene>
<dbReference type="PROSITE" id="PS52011">
    <property type="entry name" value="PEPTIDASE_M2"/>
    <property type="match status" value="1"/>
</dbReference>
<keyword evidence="13" id="KW-0121">Carboxypeptidase</keyword>
<evidence type="ECO:0000256" key="5">
    <source>
        <dbReference type="PIRSR" id="PIRSR601548-1"/>
    </source>
</evidence>
<reference evidence="14 15" key="1">
    <citation type="submission" date="2024-07" db="EMBL/GenBank/DDBJ databases">
        <title>Chromosome-level genome assembly of the water stick insect Ranatra chinensis (Heteroptera: Nepidae).</title>
        <authorList>
            <person name="Liu X."/>
        </authorList>
    </citation>
    <scope>NUCLEOTIDE SEQUENCE [LARGE SCALE GENOMIC DNA]</scope>
    <source>
        <strain evidence="14">Cailab_2021Rc</strain>
        <tissue evidence="14">Muscle</tissue>
    </source>
</reference>
<feature type="binding site" evidence="9">
    <location>
        <position position="330"/>
    </location>
    <ligand>
        <name>Zn(2+)</name>
        <dbReference type="ChEBI" id="CHEBI:29105"/>
        <label>1</label>
        <note>catalytic</note>
    </ligand>
</feature>
<feature type="binding site" evidence="11">
    <location>
        <position position="358"/>
    </location>
    <ligand>
        <name>Zn(2+)</name>
        <dbReference type="ChEBI" id="CHEBI:29105"/>
        <label>2</label>
        <note>catalytic</note>
    </ligand>
</feature>
<evidence type="ECO:0000256" key="11">
    <source>
        <dbReference type="PIRSR" id="PIRSR601548-8"/>
    </source>
</evidence>
<evidence type="ECO:0000256" key="9">
    <source>
        <dbReference type="PIRSR" id="PIRSR601548-3"/>
    </source>
</evidence>
<evidence type="ECO:0000313" key="15">
    <source>
        <dbReference type="Proteomes" id="UP001558652"/>
    </source>
</evidence>
<name>A0ABD0YWR4_9HEMI</name>
<evidence type="ECO:0000256" key="1">
    <source>
        <dbReference type="ARBA" id="ARBA00008139"/>
    </source>
</evidence>
<dbReference type="SUPFAM" id="SSF55486">
    <property type="entry name" value="Metalloproteases ('zincins'), catalytic domain"/>
    <property type="match status" value="1"/>
</dbReference>
<organism evidence="14 15">
    <name type="scientific">Ranatra chinensis</name>
    <dbReference type="NCBI Taxonomy" id="642074"/>
    <lineage>
        <taxon>Eukaryota</taxon>
        <taxon>Metazoa</taxon>
        <taxon>Ecdysozoa</taxon>
        <taxon>Arthropoda</taxon>
        <taxon>Hexapoda</taxon>
        <taxon>Insecta</taxon>
        <taxon>Pterygota</taxon>
        <taxon>Neoptera</taxon>
        <taxon>Paraneoptera</taxon>
        <taxon>Hemiptera</taxon>
        <taxon>Heteroptera</taxon>
        <taxon>Panheteroptera</taxon>
        <taxon>Nepomorpha</taxon>
        <taxon>Nepidae</taxon>
        <taxon>Ranatrinae</taxon>
        <taxon>Ranatra</taxon>
    </lineage>
</organism>